<sequence>MSMPDEPVKSDMNQQHEAGGSRAVKNIFSKENRKKLIVIAIVMFFLLIAIVYAFLSVLSEPEEVALGGGSAIESGRVYHRENVDSPSLQEREATQQYNNERLKEIQKVDQYAHPLVEIEDHGYERQEVFSASFDDEPVEDDGADDAPMTTSQFASDNSASSRDVYGISENDEININRLLVGLIEKEAETPALYAKGWGTYYVPKRATSGSTLKASANANKGQEDQDESSQHCKKPLARAASQYMATTDMALNSDVGGKFSVTIRGGGKLNGTKLMGSFERKEEYLRMEFDKMVTRTDTYQVDAIGLDIDSTLNAVEGQVNRHTLYRYGWWGVGSVLGAIGKAAEANANTSTYLAGNNGTVIQDTKRDSKREVKIAVGELGQDMGDVFKSRINRPITVKLNAGDSIGIFLLDDICQ</sequence>
<gene>
    <name evidence="3" type="primary">trbI</name>
</gene>
<feature type="compositionally biased region" description="Acidic residues" evidence="1">
    <location>
        <begin position="133"/>
        <end position="144"/>
    </location>
</feature>
<dbReference type="EMBL" id="KU736876">
    <property type="protein sequence ID" value="AMP42381.1"/>
    <property type="molecule type" value="Genomic_DNA"/>
</dbReference>
<dbReference type="CDD" id="cd16431">
    <property type="entry name" value="IcmE"/>
    <property type="match status" value="1"/>
</dbReference>
<reference evidence="3" key="2">
    <citation type="submission" date="2016-02" db="EMBL/GenBank/DDBJ databases">
        <authorList>
            <person name="Wen L."/>
            <person name="He K."/>
            <person name="Yang H."/>
        </authorList>
    </citation>
    <scope>NUCLEOTIDE SEQUENCE</scope>
</reference>
<feature type="transmembrane region" description="Helical" evidence="2">
    <location>
        <begin position="36"/>
        <end position="55"/>
    </location>
</feature>
<keyword evidence="2" id="KW-0812">Transmembrane</keyword>
<feature type="compositionally biased region" description="Polar residues" evidence="1">
    <location>
        <begin position="148"/>
        <end position="161"/>
    </location>
</feature>
<feature type="region of interest" description="Disordered" evidence="1">
    <location>
        <begin position="213"/>
        <end position="235"/>
    </location>
</feature>
<accession>A0A142BW93</accession>
<keyword evidence="2" id="KW-0472">Membrane</keyword>
<name>A0A142BW93_9BACT</name>
<evidence type="ECO:0000256" key="2">
    <source>
        <dbReference type="SAM" id="Phobius"/>
    </source>
</evidence>
<proteinExistence type="predicted"/>
<evidence type="ECO:0000256" key="1">
    <source>
        <dbReference type="SAM" id="MobiDB-lite"/>
    </source>
</evidence>
<evidence type="ECO:0000313" key="3">
    <source>
        <dbReference type="EMBL" id="AMP42381.1"/>
    </source>
</evidence>
<dbReference type="InterPro" id="IPR049855">
    <property type="entry name" value="DotG/IcmE-like_C"/>
</dbReference>
<feature type="region of interest" description="Disordered" evidence="1">
    <location>
        <begin position="133"/>
        <end position="161"/>
    </location>
</feature>
<feature type="region of interest" description="Disordered" evidence="1">
    <location>
        <begin position="1"/>
        <end position="20"/>
    </location>
</feature>
<protein>
    <submittedName>
        <fullName evidence="3">Bacterial conjugation TrbI-like protein</fullName>
    </submittedName>
</protein>
<organism evidence="3">
    <name type="scientific">uncultured bacterium IN-11</name>
    <dbReference type="NCBI Taxonomy" id="1805589"/>
    <lineage>
        <taxon>Bacteria</taxon>
        <taxon>environmental samples</taxon>
    </lineage>
</organism>
<reference evidence="3" key="1">
    <citation type="journal article" date="2016" name="Appl. Environ. Microbiol.">
        <title>Diversity of the Tetracycline Mobilome within a Chinese Pig Manure Sample.</title>
        <authorList>
            <person name="Leclercq S.O."/>
            <person name="Wang C."/>
            <person name="Zhu Y."/>
            <person name="Wu H."/>
            <person name="Du X."/>
            <person name="Liu Z."/>
            <person name="Feng J."/>
        </authorList>
    </citation>
    <scope>NUCLEOTIDE SEQUENCE</scope>
</reference>
<dbReference type="AlphaFoldDB" id="A0A142BW93"/>
<keyword evidence="2" id="KW-1133">Transmembrane helix</keyword>